<dbReference type="PANTHER" id="PTHR43436:SF1">
    <property type="entry name" value="TRANSCRIPTIONAL REGULATORY PROTEIN"/>
    <property type="match status" value="1"/>
</dbReference>
<dbReference type="SMART" id="SM00342">
    <property type="entry name" value="HTH_ARAC"/>
    <property type="match status" value="1"/>
</dbReference>
<evidence type="ECO:0000256" key="3">
    <source>
        <dbReference type="ARBA" id="ARBA00023163"/>
    </source>
</evidence>
<accession>A0A2P4UBZ3</accession>
<protein>
    <submittedName>
        <fullName evidence="5">Virulence regulon transcriptional activator VirF</fullName>
    </submittedName>
</protein>
<dbReference type="PANTHER" id="PTHR43436">
    <property type="entry name" value="ARAC-FAMILY TRANSCRIPTIONAL REGULATOR"/>
    <property type="match status" value="1"/>
</dbReference>
<evidence type="ECO:0000259" key="4">
    <source>
        <dbReference type="PROSITE" id="PS01124"/>
    </source>
</evidence>
<evidence type="ECO:0000313" key="6">
    <source>
        <dbReference type="Proteomes" id="UP000242367"/>
    </source>
</evidence>
<feature type="domain" description="HTH araC/xylS-type" evidence="4">
    <location>
        <begin position="192"/>
        <end position="290"/>
    </location>
</feature>
<reference evidence="5 6" key="1">
    <citation type="journal article" date="2017" name="Chemistry">
        <title>Isolation, Biosynthesis and Chemical Modifications of Rubterolones A-F: Rare Tropolone Alkaloids from Actinomadura sp. 5-2.</title>
        <authorList>
            <person name="Guo H."/>
            <person name="Benndorf R."/>
            <person name="Leichnitz D."/>
            <person name="Klassen J.L."/>
            <person name="Vollmers J."/>
            <person name="Gorls H."/>
            <person name="Steinacker M."/>
            <person name="Weigel C."/>
            <person name="Dahse H.M."/>
            <person name="Kaster A.K."/>
            <person name="de Beer Z.W."/>
            <person name="Poulsen M."/>
            <person name="Beemelmanns C."/>
        </authorList>
    </citation>
    <scope>NUCLEOTIDE SEQUENCE [LARGE SCALE GENOMIC DNA]</scope>
    <source>
        <strain evidence="5 6">5-2</strain>
    </source>
</reference>
<dbReference type="PROSITE" id="PS01124">
    <property type="entry name" value="HTH_ARAC_FAMILY_2"/>
    <property type="match status" value="1"/>
</dbReference>
<dbReference type="SUPFAM" id="SSF46689">
    <property type="entry name" value="Homeodomain-like"/>
    <property type="match status" value="2"/>
</dbReference>
<dbReference type="GO" id="GO:0043565">
    <property type="term" value="F:sequence-specific DNA binding"/>
    <property type="evidence" value="ECO:0007669"/>
    <property type="project" value="InterPro"/>
</dbReference>
<dbReference type="GO" id="GO:0003700">
    <property type="term" value="F:DNA-binding transcription factor activity"/>
    <property type="evidence" value="ECO:0007669"/>
    <property type="project" value="InterPro"/>
</dbReference>
<organism evidence="5 6">
    <name type="scientific">Actinomadura rubteroloni</name>
    <dbReference type="NCBI Taxonomy" id="1926885"/>
    <lineage>
        <taxon>Bacteria</taxon>
        <taxon>Bacillati</taxon>
        <taxon>Actinomycetota</taxon>
        <taxon>Actinomycetes</taxon>
        <taxon>Streptosporangiales</taxon>
        <taxon>Thermomonosporaceae</taxon>
        <taxon>Actinomadura</taxon>
    </lineage>
</organism>
<dbReference type="InterPro" id="IPR009594">
    <property type="entry name" value="Tscrpt_reg_HTH_AraC_N"/>
</dbReference>
<evidence type="ECO:0000256" key="1">
    <source>
        <dbReference type="ARBA" id="ARBA00023015"/>
    </source>
</evidence>
<dbReference type="RefSeq" id="WP_103566385.1">
    <property type="nucleotide sequence ID" value="NZ_MTBP01000005.1"/>
</dbReference>
<dbReference type="Pfam" id="PF12833">
    <property type="entry name" value="HTH_18"/>
    <property type="match status" value="1"/>
</dbReference>
<keyword evidence="1" id="KW-0805">Transcription regulation</keyword>
<evidence type="ECO:0000313" key="5">
    <source>
        <dbReference type="EMBL" id="POM22571.1"/>
    </source>
</evidence>
<keyword evidence="2" id="KW-0238">DNA-binding</keyword>
<name>A0A2P4UBZ3_9ACTN</name>
<dbReference type="Gene3D" id="1.10.10.60">
    <property type="entry name" value="Homeodomain-like"/>
    <property type="match status" value="2"/>
</dbReference>
<dbReference type="InterPro" id="IPR009057">
    <property type="entry name" value="Homeodomain-like_sf"/>
</dbReference>
<dbReference type="EMBL" id="MTBP01000005">
    <property type="protein sequence ID" value="POM22571.1"/>
    <property type="molecule type" value="Genomic_DNA"/>
</dbReference>
<dbReference type="AlphaFoldDB" id="A0A2P4UBZ3"/>
<keyword evidence="6" id="KW-1185">Reference proteome</keyword>
<gene>
    <name evidence="5" type="primary">virF</name>
    <name evidence="5" type="ORF">BTM25_55210</name>
</gene>
<dbReference type="Pfam" id="PF06719">
    <property type="entry name" value="AraC_N"/>
    <property type="match status" value="1"/>
</dbReference>
<keyword evidence="3" id="KW-0804">Transcription</keyword>
<dbReference type="InterPro" id="IPR018060">
    <property type="entry name" value="HTH_AraC"/>
</dbReference>
<dbReference type="PROSITE" id="PS00041">
    <property type="entry name" value="HTH_ARAC_FAMILY_1"/>
    <property type="match status" value="1"/>
</dbReference>
<dbReference type="InterPro" id="IPR018062">
    <property type="entry name" value="HTH_AraC-typ_CS"/>
</dbReference>
<sequence length="296" mass="31756">MDFEELRTLIAQHAEPGTSEPMDGVFLSSETQPGAPQLSTTGIGFALIVQGAKQLTLGAQTLAYGPGEYLVTSVNLPVVGRFTEASKQEPALGFGMTLNPVDIAELLLTAGSLRHAESGLRQTAPSALLVGRAGAELIDAIARLLRLLDRAADLRVLGPMARREILWLLLTGPQGETIRHLGLADSKLAPISKAVTWIRENATAPLRVDELAARVGLSTSAFHRTFHAVTGSSPLQFQKQLRLHTARQLLVTGNSSVSQVAVDVGYESATQFNREYRRLFGNPPGRDRLAVLRAPG</sequence>
<dbReference type="Proteomes" id="UP000242367">
    <property type="component" value="Unassembled WGS sequence"/>
</dbReference>
<proteinExistence type="predicted"/>
<evidence type="ECO:0000256" key="2">
    <source>
        <dbReference type="ARBA" id="ARBA00023125"/>
    </source>
</evidence>
<comment type="caution">
    <text evidence="5">The sequence shown here is derived from an EMBL/GenBank/DDBJ whole genome shotgun (WGS) entry which is preliminary data.</text>
</comment>